<sequence length="416" mass="45682">MARSRGMRASPGVSPLSLVLALHLLVLLLSGNGWGVQAAIAPLSAIDTVFVFGDSYSETGFDPSKGFDPLAQPAKTTSAGPSWPLYFANNTVSPTLFNRTFSLARSGATTSPDRVYPTYPNISMGSQVDSWEGWFVNATTAGKKARPVWDGGQTLFVVSFGLNDLVIAMRSNTPLPTILEPTFAELMNQTSRLYRNGARQFLFQFIPAFQYSPEAQHSFPDVKNAAALVETNVKLWNERVKVFAGQVASTLKGSEVGVWDAYGFWEELLAHPQNYGFRNSTDYCGAYAPLKWKRGQSLDIYRKECGVPLRDYVWLDRAHPTFTVHKLIADSLVEVLSRPGSSATISLRRRNSPSSSSHSDTTHLVTHHRAPIPIHRQPSGMIRHLVRRKDGFWAALREQAVGSVVGPATGVGVKVD</sequence>
<feature type="signal peptide" evidence="3">
    <location>
        <begin position="1"/>
        <end position="38"/>
    </location>
</feature>
<accession>A0A2S9ZXL5</accession>
<proteinExistence type="predicted"/>
<dbReference type="GO" id="GO:0016788">
    <property type="term" value="F:hydrolase activity, acting on ester bonds"/>
    <property type="evidence" value="ECO:0007669"/>
    <property type="project" value="InterPro"/>
</dbReference>
<name>A0A2S9ZXL5_RHOTO</name>
<dbReference type="InterPro" id="IPR051058">
    <property type="entry name" value="GDSL_Est/Lipase"/>
</dbReference>
<dbReference type="PANTHER" id="PTHR45648">
    <property type="entry name" value="GDSL LIPASE/ACYLHYDROLASE FAMILY PROTEIN (AFU_ORTHOLOGUE AFUA_4G14700)"/>
    <property type="match status" value="1"/>
</dbReference>
<gene>
    <name evidence="4" type="ORF">AAT19DRAFT_11236</name>
</gene>
<dbReference type="OrthoDB" id="1600564at2759"/>
<dbReference type="PANTHER" id="PTHR45648:SF22">
    <property type="entry name" value="GDSL LIPASE_ACYLHYDROLASE FAMILY PROTEIN (AFU_ORTHOLOGUE AFUA_4G14700)"/>
    <property type="match status" value="1"/>
</dbReference>
<dbReference type="CDD" id="cd01846">
    <property type="entry name" value="fatty_acyltransferase_like"/>
    <property type="match status" value="1"/>
</dbReference>
<dbReference type="InterPro" id="IPR001087">
    <property type="entry name" value="GDSL"/>
</dbReference>
<comment type="caution">
    <text evidence="4">The sequence shown here is derived from an EMBL/GenBank/DDBJ whole genome shotgun (WGS) entry which is preliminary data.</text>
</comment>
<feature type="region of interest" description="Disordered" evidence="2">
    <location>
        <begin position="344"/>
        <end position="370"/>
    </location>
</feature>
<evidence type="ECO:0000313" key="4">
    <source>
        <dbReference type="EMBL" id="PRQ70487.1"/>
    </source>
</evidence>
<dbReference type="Gene3D" id="3.40.50.1110">
    <property type="entry name" value="SGNH hydrolase"/>
    <property type="match status" value="1"/>
</dbReference>
<dbReference type="Proteomes" id="UP000239560">
    <property type="component" value="Unassembled WGS sequence"/>
</dbReference>
<dbReference type="EMBL" id="LCTV02000015">
    <property type="protein sequence ID" value="PRQ70487.1"/>
    <property type="molecule type" value="Genomic_DNA"/>
</dbReference>
<dbReference type="AlphaFoldDB" id="A0A2S9ZXL5"/>
<dbReference type="Pfam" id="PF00657">
    <property type="entry name" value="Lipase_GDSL"/>
    <property type="match status" value="1"/>
</dbReference>
<dbReference type="SUPFAM" id="SSF52266">
    <property type="entry name" value="SGNH hydrolase"/>
    <property type="match status" value="1"/>
</dbReference>
<evidence type="ECO:0000256" key="1">
    <source>
        <dbReference type="ARBA" id="ARBA00022801"/>
    </source>
</evidence>
<feature type="chain" id="PRO_5015449149" evidence="3">
    <location>
        <begin position="39"/>
        <end position="416"/>
    </location>
</feature>
<organism evidence="4 5">
    <name type="scientific">Rhodotorula toruloides</name>
    <name type="common">Yeast</name>
    <name type="synonym">Rhodosporidium toruloides</name>
    <dbReference type="NCBI Taxonomy" id="5286"/>
    <lineage>
        <taxon>Eukaryota</taxon>
        <taxon>Fungi</taxon>
        <taxon>Dikarya</taxon>
        <taxon>Basidiomycota</taxon>
        <taxon>Pucciniomycotina</taxon>
        <taxon>Microbotryomycetes</taxon>
        <taxon>Sporidiobolales</taxon>
        <taxon>Sporidiobolaceae</taxon>
        <taxon>Rhodotorula</taxon>
    </lineage>
</organism>
<keyword evidence="3" id="KW-0732">Signal</keyword>
<reference evidence="4 5" key="1">
    <citation type="journal article" date="2018" name="Elife">
        <title>Functional genomics of lipid metabolism in the oleaginous yeast Rhodosporidium toruloides.</title>
        <authorList>
            <person name="Coradetti S.T."/>
            <person name="Pinel D."/>
            <person name="Geiselman G."/>
            <person name="Ito M."/>
            <person name="Mondo S."/>
            <person name="Reilly M.C."/>
            <person name="Cheng Y.F."/>
            <person name="Bauer S."/>
            <person name="Grigoriev I."/>
            <person name="Gladden J.M."/>
            <person name="Simmons B.A."/>
            <person name="Brem R."/>
            <person name="Arkin A.P."/>
            <person name="Skerker J.M."/>
        </authorList>
    </citation>
    <scope>NUCLEOTIDE SEQUENCE [LARGE SCALE GENOMIC DNA]</scope>
    <source>
        <strain evidence="4 5">NBRC 0880</strain>
    </source>
</reference>
<evidence type="ECO:0000313" key="5">
    <source>
        <dbReference type="Proteomes" id="UP000239560"/>
    </source>
</evidence>
<evidence type="ECO:0000256" key="3">
    <source>
        <dbReference type="SAM" id="SignalP"/>
    </source>
</evidence>
<dbReference type="InterPro" id="IPR036514">
    <property type="entry name" value="SGNH_hydro_sf"/>
</dbReference>
<keyword evidence="1" id="KW-0378">Hydrolase</keyword>
<protein>
    <submittedName>
        <fullName evidence="4">Uncharacterized protein</fullName>
    </submittedName>
</protein>
<evidence type="ECO:0000256" key="2">
    <source>
        <dbReference type="SAM" id="MobiDB-lite"/>
    </source>
</evidence>